<feature type="non-terminal residue" evidence="1">
    <location>
        <position position="1"/>
    </location>
</feature>
<gene>
    <name evidence="1" type="primary">Nfu_g_1_006198</name>
</gene>
<name>A0A1A8UCH5_NOTFU</name>
<proteinExistence type="predicted"/>
<organism evidence="1">
    <name type="scientific">Nothobranchius furzeri</name>
    <name type="common">Turquoise killifish</name>
    <dbReference type="NCBI Taxonomy" id="105023"/>
    <lineage>
        <taxon>Eukaryota</taxon>
        <taxon>Metazoa</taxon>
        <taxon>Chordata</taxon>
        <taxon>Craniata</taxon>
        <taxon>Vertebrata</taxon>
        <taxon>Euteleostomi</taxon>
        <taxon>Actinopterygii</taxon>
        <taxon>Neopterygii</taxon>
        <taxon>Teleostei</taxon>
        <taxon>Neoteleostei</taxon>
        <taxon>Acanthomorphata</taxon>
        <taxon>Ovalentaria</taxon>
        <taxon>Atherinomorphae</taxon>
        <taxon>Cyprinodontiformes</taxon>
        <taxon>Nothobranchiidae</taxon>
        <taxon>Nothobranchius</taxon>
    </lineage>
</organism>
<dbReference type="EMBL" id="HAEJ01005537">
    <property type="protein sequence ID" value="SBS45994.1"/>
    <property type="molecule type" value="Transcribed_RNA"/>
</dbReference>
<reference evidence="1" key="1">
    <citation type="submission" date="2016-05" db="EMBL/GenBank/DDBJ databases">
        <authorList>
            <person name="Lavstsen T."/>
            <person name="Jespersen J.S."/>
        </authorList>
    </citation>
    <scope>NUCLEOTIDE SEQUENCE</scope>
    <source>
        <tissue evidence="1">Brain</tissue>
    </source>
</reference>
<sequence>LVWNQSRSSADTYQVMCPSCPPDGCSCRRTVHTHEVEAEEGCRYRIWSKQQNTTI</sequence>
<evidence type="ECO:0000313" key="1">
    <source>
        <dbReference type="EMBL" id="SBS45994.1"/>
    </source>
</evidence>
<dbReference type="AlphaFoldDB" id="A0A1A8UCH5"/>
<protein>
    <submittedName>
        <fullName evidence="1">Uncharacterized protein</fullName>
    </submittedName>
</protein>
<accession>A0A1A8UCH5</accession>
<feature type="non-terminal residue" evidence="1">
    <location>
        <position position="55"/>
    </location>
</feature>
<reference evidence="1" key="2">
    <citation type="submission" date="2016-06" db="EMBL/GenBank/DDBJ databases">
        <title>The genome of a short-lived fish provides insights into sex chromosome evolution and the genetic control of aging.</title>
        <authorList>
            <person name="Reichwald K."/>
            <person name="Felder M."/>
            <person name="Petzold A."/>
            <person name="Koch P."/>
            <person name="Groth M."/>
            <person name="Platzer M."/>
        </authorList>
    </citation>
    <scope>NUCLEOTIDE SEQUENCE</scope>
    <source>
        <tissue evidence="1">Brain</tissue>
    </source>
</reference>